<dbReference type="AlphaFoldDB" id="A0A4Z2HU16"/>
<keyword evidence="2" id="KW-1185">Reference proteome</keyword>
<evidence type="ECO:0000313" key="1">
    <source>
        <dbReference type="EMBL" id="TNN68494.1"/>
    </source>
</evidence>
<dbReference type="EMBL" id="SRLO01000189">
    <property type="protein sequence ID" value="TNN68494.1"/>
    <property type="molecule type" value="Genomic_DNA"/>
</dbReference>
<comment type="caution">
    <text evidence="1">The sequence shown here is derived from an EMBL/GenBank/DDBJ whole genome shotgun (WGS) entry which is preliminary data.</text>
</comment>
<sequence length="114" mass="12734">MLAFFLMLEKSPPLKSFLKGDMACELKAHKAENLLEANFTGILGFLLRCFFLNSRDFVVLLLGRAAGWVREVSAGRFIRSDQLRLTAGQWQASRSFVCPGQGRGNQSLPTELLI</sequence>
<proteinExistence type="predicted"/>
<dbReference type="Proteomes" id="UP000314294">
    <property type="component" value="Unassembled WGS sequence"/>
</dbReference>
<name>A0A4Z2HU16_9TELE</name>
<organism evidence="1 2">
    <name type="scientific">Liparis tanakae</name>
    <name type="common">Tanaka's snailfish</name>
    <dbReference type="NCBI Taxonomy" id="230148"/>
    <lineage>
        <taxon>Eukaryota</taxon>
        <taxon>Metazoa</taxon>
        <taxon>Chordata</taxon>
        <taxon>Craniata</taxon>
        <taxon>Vertebrata</taxon>
        <taxon>Euteleostomi</taxon>
        <taxon>Actinopterygii</taxon>
        <taxon>Neopterygii</taxon>
        <taxon>Teleostei</taxon>
        <taxon>Neoteleostei</taxon>
        <taxon>Acanthomorphata</taxon>
        <taxon>Eupercaria</taxon>
        <taxon>Perciformes</taxon>
        <taxon>Cottioidei</taxon>
        <taxon>Cottales</taxon>
        <taxon>Liparidae</taxon>
        <taxon>Liparis</taxon>
    </lineage>
</organism>
<accession>A0A4Z2HU16</accession>
<gene>
    <name evidence="1" type="ORF">EYF80_021279</name>
</gene>
<evidence type="ECO:0000313" key="2">
    <source>
        <dbReference type="Proteomes" id="UP000314294"/>
    </source>
</evidence>
<reference evidence="1 2" key="1">
    <citation type="submission" date="2019-03" db="EMBL/GenBank/DDBJ databases">
        <title>First draft genome of Liparis tanakae, snailfish: a comprehensive survey of snailfish specific genes.</title>
        <authorList>
            <person name="Kim W."/>
            <person name="Song I."/>
            <person name="Jeong J.-H."/>
            <person name="Kim D."/>
            <person name="Kim S."/>
            <person name="Ryu S."/>
            <person name="Song J.Y."/>
            <person name="Lee S.K."/>
        </authorList>
    </citation>
    <scope>NUCLEOTIDE SEQUENCE [LARGE SCALE GENOMIC DNA]</scope>
    <source>
        <tissue evidence="1">Muscle</tissue>
    </source>
</reference>
<protein>
    <submittedName>
        <fullName evidence="1">Uncharacterized protein</fullName>
    </submittedName>
</protein>